<sequence length="156" mass="18598">MRIMIKYFPYECAFSDRFYKNLVILGIGSNMGNTFKIFRNLFLSLKNNKLIKLFSTSHIYKNKAFGYTKQPDFYNATIILSTNLCLRNFYALMFYLERKLGRSRKRAFKNAPRKIDIDLIYFDKKRANLKHLSLPHKDFHNRESVLKPLSFQMGLE</sequence>
<dbReference type="PANTHER" id="PTHR43071:SF1">
    <property type="entry name" value="2-AMINO-4-HYDROXY-6-HYDROXYMETHYLDIHYDROPTERIDINE PYROPHOSPHOKINASE"/>
    <property type="match status" value="1"/>
</dbReference>
<evidence type="ECO:0000256" key="4">
    <source>
        <dbReference type="ARBA" id="ARBA00016218"/>
    </source>
</evidence>
<evidence type="ECO:0000256" key="10">
    <source>
        <dbReference type="ARBA" id="ARBA00029409"/>
    </source>
</evidence>
<evidence type="ECO:0000256" key="1">
    <source>
        <dbReference type="ARBA" id="ARBA00005051"/>
    </source>
</evidence>
<reference evidence="16 17" key="1">
    <citation type="journal article" date="2014" name="Genome Announc.">
        <title>Draft genome sequences of eight enterohepatic helicobacter species isolated from both laboratory and wild rodents.</title>
        <authorList>
            <person name="Sheh A."/>
            <person name="Shen Z."/>
            <person name="Fox J.G."/>
        </authorList>
    </citation>
    <scope>NUCLEOTIDE SEQUENCE [LARGE SCALE GENOMIC DNA]</scope>
    <source>
        <strain evidence="16 17">MIT 97-6194</strain>
    </source>
</reference>
<dbReference type="GO" id="GO:0046656">
    <property type="term" value="P:folic acid biosynthetic process"/>
    <property type="evidence" value="ECO:0007669"/>
    <property type="project" value="UniProtKB-KW"/>
</dbReference>
<organism evidence="16 17">
    <name type="scientific">Helicobacter saguini</name>
    <dbReference type="NCBI Taxonomy" id="1548018"/>
    <lineage>
        <taxon>Bacteria</taxon>
        <taxon>Pseudomonadati</taxon>
        <taxon>Campylobacterota</taxon>
        <taxon>Epsilonproteobacteria</taxon>
        <taxon>Campylobacterales</taxon>
        <taxon>Helicobacteraceae</taxon>
        <taxon>Helicobacter</taxon>
    </lineage>
</organism>
<dbReference type="SUPFAM" id="SSF55083">
    <property type="entry name" value="6-hydroxymethyl-7,8-dihydropterin pyrophosphokinase, HPPK"/>
    <property type="match status" value="1"/>
</dbReference>
<evidence type="ECO:0000313" key="18">
    <source>
        <dbReference type="Proteomes" id="UP000477070"/>
    </source>
</evidence>
<evidence type="ECO:0000256" key="12">
    <source>
        <dbReference type="ARBA" id="ARBA00033413"/>
    </source>
</evidence>
<comment type="similarity">
    <text evidence="2">Belongs to the HPPK family.</text>
</comment>
<keyword evidence="13" id="KW-0472">Membrane</keyword>
<comment type="function">
    <text evidence="10">Catalyzes the transfer of pyrophosphate from adenosine triphosphate (ATP) to 6-hydroxymethyl-7,8-dihydropterin, an enzymatic step in folate biosynthesis pathway.</text>
</comment>
<proteinExistence type="inferred from homology"/>
<evidence type="ECO:0000256" key="5">
    <source>
        <dbReference type="ARBA" id="ARBA00022679"/>
    </source>
</evidence>
<evidence type="ECO:0000256" key="11">
    <source>
        <dbReference type="ARBA" id="ARBA00029766"/>
    </source>
</evidence>
<name>A0A347VRM1_9HELI</name>
<dbReference type="EC" id="2.7.6.3" evidence="3"/>
<dbReference type="PROSITE" id="PS00794">
    <property type="entry name" value="HPPK"/>
    <property type="match status" value="1"/>
</dbReference>
<dbReference type="UniPathway" id="UPA00077">
    <property type="reaction ID" value="UER00155"/>
</dbReference>
<evidence type="ECO:0000313" key="17">
    <source>
        <dbReference type="Proteomes" id="UP000029714"/>
    </source>
</evidence>
<feature type="domain" description="7,8-dihydro-6-hydroxymethylpterin-pyrophosphokinase" evidence="14">
    <location>
        <begin position="109"/>
        <end position="120"/>
    </location>
</feature>
<dbReference type="STRING" id="1548018.LS64_05565"/>
<gene>
    <name evidence="16" type="primary">folK</name>
    <name evidence="15" type="ORF">DCO61_02000</name>
    <name evidence="16" type="ORF">LS64_005695</name>
</gene>
<reference evidence="16 17" key="2">
    <citation type="journal article" date="2016" name="Infect. Immun.">
        <title>Helicobacter saguini, a Novel Helicobacter Isolated from Cotton-Top Tamarins with Ulcerative Colitis, Has Proinflammatory Properties and Induces Typhlocolitis and Dysplasia in Gnotobiotic IL-10-/- Mice.</title>
        <authorList>
            <person name="Shen Z."/>
            <person name="Mannion A."/>
            <person name="Whary M.T."/>
            <person name="Muthupalani S."/>
            <person name="Sheh A."/>
            <person name="Feng Y."/>
            <person name="Gong G."/>
            <person name="Vandamme P."/>
            <person name="Holcombe H.R."/>
            <person name="Paster B.J."/>
            <person name="Fox J.G."/>
        </authorList>
    </citation>
    <scope>NUCLEOTIDE SEQUENCE [LARGE SCALE GENOMIC DNA]</scope>
    <source>
        <strain evidence="16 17">MIT 97-6194</strain>
    </source>
</reference>
<comment type="pathway">
    <text evidence="1">Cofactor biosynthesis; tetrahydrofolate biosynthesis; 2-amino-4-hydroxy-6-hydroxymethyl-7,8-dihydropteridine diphosphate from 7,8-dihydroneopterin triphosphate: step 4/4.</text>
</comment>
<dbReference type="GO" id="GO:0016301">
    <property type="term" value="F:kinase activity"/>
    <property type="evidence" value="ECO:0007669"/>
    <property type="project" value="UniProtKB-KW"/>
</dbReference>
<evidence type="ECO:0000313" key="16">
    <source>
        <dbReference type="EMBL" id="TLD94422.1"/>
    </source>
</evidence>
<keyword evidence="17" id="KW-1185">Reference proteome</keyword>
<dbReference type="GO" id="GO:0003848">
    <property type="term" value="F:2-amino-4-hydroxy-6-hydroxymethyldihydropteridine diphosphokinase activity"/>
    <property type="evidence" value="ECO:0007669"/>
    <property type="project" value="UniProtKB-EC"/>
</dbReference>
<dbReference type="GO" id="GO:0005524">
    <property type="term" value="F:ATP binding"/>
    <property type="evidence" value="ECO:0007669"/>
    <property type="project" value="UniProtKB-KW"/>
</dbReference>
<keyword evidence="9" id="KW-0289">Folate biosynthesis</keyword>
<keyword evidence="13" id="KW-0812">Transmembrane</keyword>
<accession>A0A347VRM1</accession>
<evidence type="ECO:0000313" key="15">
    <source>
        <dbReference type="EMBL" id="MWV68828.1"/>
    </source>
</evidence>
<protein>
    <recommendedName>
        <fullName evidence="4">2-amino-4-hydroxy-6-hydroxymethyldihydropteridine pyrophosphokinase</fullName>
        <ecNumber evidence="3">2.7.6.3</ecNumber>
    </recommendedName>
    <alternativeName>
        <fullName evidence="11">6-hydroxymethyl-7,8-dihydropterin pyrophosphokinase</fullName>
    </alternativeName>
    <alternativeName>
        <fullName evidence="12">7,8-dihydro-6-hydroxymethylpterin-pyrophosphokinase</fullName>
    </alternativeName>
</protein>
<keyword evidence="8" id="KW-0067">ATP-binding</keyword>
<feature type="transmembrane region" description="Helical" evidence="13">
    <location>
        <begin position="73"/>
        <end position="96"/>
    </location>
</feature>
<evidence type="ECO:0000256" key="6">
    <source>
        <dbReference type="ARBA" id="ARBA00022741"/>
    </source>
</evidence>
<dbReference type="Pfam" id="PF01288">
    <property type="entry name" value="HPPK"/>
    <property type="match status" value="1"/>
</dbReference>
<dbReference type="PANTHER" id="PTHR43071">
    <property type="entry name" value="2-AMINO-4-HYDROXY-6-HYDROXYMETHYLDIHYDROPTERIDINE PYROPHOSPHOKINASE"/>
    <property type="match status" value="1"/>
</dbReference>
<keyword evidence="13" id="KW-1133">Transmembrane helix</keyword>
<reference evidence="15 18" key="4">
    <citation type="submission" date="2019-12" db="EMBL/GenBank/DDBJ databases">
        <title>Multi-Generational Helicobacter saguini Isolates.</title>
        <authorList>
            <person name="Mannion A."/>
            <person name="Shen Z."/>
            <person name="Fox J.G."/>
        </authorList>
    </citation>
    <scope>NUCLEOTIDE SEQUENCE [LARGE SCALE GENOMIC DNA]</scope>
    <source>
        <strain evidence="15">16-048</strain>
        <strain evidence="18">16-048 (F4)</strain>
    </source>
</reference>
<dbReference type="OrthoDB" id="9808041at2"/>
<dbReference type="InterPro" id="IPR035907">
    <property type="entry name" value="Hppk_sf"/>
</dbReference>
<dbReference type="EMBL" id="QBIU01000001">
    <property type="protein sequence ID" value="MWV68828.1"/>
    <property type="molecule type" value="Genomic_DNA"/>
</dbReference>
<dbReference type="NCBIfam" id="TIGR01498">
    <property type="entry name" value="folK"/>
    <property type="match status" value="1"/>
</dbReference>
<dbReference type="AlphaFoldDB" id="A0A347VRM1"/>
<dbReference type="InterPro" id="IPR000550">
    <property type="entry name" value="Hppk"/>
</dbReference>
<dbReference type="Gene3D" id="3.30.70.560">
    <property type="entry name" value="7,8-Dihydro-6-hydroxymethylpterin-pyrophosphokinase HPPK"/>
    <property type="match status" value="1"/>
</dbReference>
<evidence type="ECO:0000256" key="13">
    <source>
        <dbReference type="SAM" id="Phobius"/>
    </source>
</evidence>
<evidence type="ECO:0000259" key="14">
    <source>
        <dbReference type="PROSITE" id="PS00794"/>
    </source>
</evidence>
<evidence type="ECO:0000256" key="9">
    <source>
        <dbReference type="ARBA" id="ARBA00022909"/>
    </source>
</evidence>
<keyword evidence="5 16" id="KW-0808">Transferase</keyword>
<evidence type="ECO:0000256" key="3">
    <source>
        <dbReference type="ARBA" id="ARBA00013253"/>
    </source>
</evidence>
<dbReference type="EMBL" id="JRMP02000007">
    <property type="protein sequence ID" value="TLD94422.1"/>
    <property type="molecule type" value="Genomic_DNA"/>
</dbReference>
<dbReference type="CDD" id="cd00483">
    <property type="entry name" value="HPPK"/>
    <property type="match status" value="1"/>
</dbReference>
<dbReference type="Proteomes" id="UP000477070">
    <property type="component" value="Unassembled WGS sequence"/>
</dbReference>
<keyword evidence="7 16" id="KW-0418">Kinase</keyword>
<evidence type="ECO:0000256" key="2">
    <source>
        <dbReference type="ARBA" id="ARBA00005810"/>
    </source>
</evidence>
<keyword evidence="6" id="KW-0547">Nucleotide-binding</keyword>
<comment type="caution">
    <text evidence="16">The sequence shown here is derived from an EMBL/GenBank/DDBJ whole genome shotgun (WGS) entry which is preliminary data.</text>
</comment>
<evidence type="ECO:0000256" key="8">
    <source>
        <dbReference type="ARBA" id="ARBA00022840"/>
    </source>
</evidence>
<dbReference type="Proteomes" id="UP000029714">
    <property type="component" value="Unassembled WGS sequence"/>
</dbReference>
<reference evidence="16" key="3">
    <citation type="submission" date="2018-04" db="EMBL/GenBank/DDBJ databases">
        <authorList>
            <person name="Sheh A."/>
            <person name="Shen Z."/>
            <person name="Mannion A.J."/>
            <person name="Fox J.G."/>
        </authorList>
    </citation>
    <scope>NUCLEOTIDE SEQUENCE</scope>
    <source>
        <strain evidence="16">MIT 97-6194</strain>
    </source>
</reference>
<dbReference type="GO" id="GO:0046654">
    <property type="term" value="P:tetrahydrofolate biosynthetic process"/>
    <property type="evidence" value="ECO:0007669"/>
    <property type="project" value="UniProtKB-UniPathway"/>
</dbReference>
<evidence type="ECO:0000256" key="7">
    <source>
        <dbReference type="ARBA" id="ARBA00022777"/>
    </source>
</evidence>